<comment type="caution">
    <text evidence="2">The sequence shown here is derived from an EMBL/GenBank/DDBJ whole genome shotgun (WGS) entry which is preliminary data.</text>
</comment>
<dbReference type="EMBL" id="NIGF01000003">
    <property type="protein sequence ID" value="PQV64956.1"/>
    <property type="molecule type" value="Genomic_DNA"/>
</dbReference>
<dbReference type="InParanoid" id="A0A2S8SVY0"/>
<accession>A0A2S8SVY0</accession>
<organism evidence="2 3">
    <name type="scientific">Abditibacterium utsteinense</name>
    <dbReference type="NCBI Taxonomy" id="1960156"/>
    <lineage>
        <taxon>Bacteria</taxon>
        <taxon>Pseudomonadati</taxon>
        <taxon>Abditibacteriota</taxon>
        <taxon>Abditibacteriia</taxon>
        <taxon>Abditibacteriales</taxon>
        <taxon>Abditibacteriaceae</taxon>
        <taxon>Abditibacterium</taxon>
    </lineage>
</organism>
<name>A0A2S8SVY0_9BACT</name>
<evidence type="ECO:0000313" key="3">
    <source>
        <dbReference type="Proteomes" id="UP000237684"/>
    </source>
</evidence>
<protein>
    <submittedName>
        <fullName evidence="2">AAA domain-containing protein</fullName>
    </submittedName>
</protein>
<dbReference type="Proteomes" id="UP000237684">
    <property type="component" value="Unassembled WGS sequence"/>
</dbReference>
<dbReference type="InterPro" id="IPR027417">
    <property type="entry name" value="P-loop_NTPase"/>
</dbReference>
<dbReference type="SMART" id="SM00382">
    <property type="entry name" value="AAA"/>
    <property type="match status" value="1"/>
</dbReference>
<dbReference type="Gene3D" id="3.40.50.300">
    <property type="entry name" value="P-loop containing nucleotide triphosphate hydrolases"/>
    <property type="match status" value="1"/>
</dbReference>
<dbReference type="AlphaFoldDB" id="A0A2S8SVY0"/>
<feature type="domain" description="AAA+ ATPase" evidence="1">
    <location>
        <begin position="13"/>
        <end position="195"/>
    </location>
</feature>
<proteinExistence type="predicted"/>
<keyword evidence="3" id="KW-1185">Reference proteome</keyword>
<dbReference type="SUPFAM" id="SSF52540">
    <property type="entry name" value="P-loop containing nucleoside triphosphate hydrolases"/>
    <property type="match status" value="1"/>
</dbReference>
<evidence type="ECO:0000259" key="1">
    <source>
        <dbReference type="SMART" id="SM00382"/>
    </source>
</evidence>
<dbReference type="RefSeq" id="WP_202973445.1">
    <property type="nucleotide sequence ID" value="NZ_NIGF01000003.1"/>
</dbReference>
<dbReference type="InterPro" id="IPR003593">
    <property type="entry name" value="AAA+_ATPase"/>
</dbReference>
<sequence>MSMTFQKATKKSARLRMALIGVAGAGKTYTALSIASHLGKRIAVLDTERGSASKYSDLFEFDVMEPESFAPKTYIEAIQAAAEAGYDVIILDSLSHAWAGKDGALELVDRAARRAQSNNNFGAWRDVTPQHNAMVDAIITAKIHIIATMRAKTEYVQEKDPKTGRTSVRKVGMAPVQRDGLEYEFDVVADIDSENNLVVGKTRCPAIAGAVFPKAGKEIALRLKNWLTDGGVAREAAAELQKPAPKFERKAAAVAAPVEAENDEFDADAITCDCAIPAKYVRGKSGAGYICGHSGTGEPMCSFRMKEAPVEVAGDPFEDTPVSLGENKALLNGAHG</sequence>
<evidence type="ECO:0000313" key="2">
    <source>
        <dbReference type="EMBL" id="PQV64956.1"/>
    </source>
</evidence>
<reference evidence="2 3" key="1">
    <citation type="journal article" date="2018" name="Syst. Appl. Microbiol.">
        <title>Abditibacterium utsteinense sp. nov., the first cultivated member of candidate phylum FBP, isolated from ice-free Antarctic soil samples.</title>
        <authorList>
            <person name="Tahon G."/>
            <person name="Tytgat B."/>
            <person name="Lebbe L."/>
            <person name="Carlier A."/>
            <person name="Willems A."/>
        </authorList>
    </citation>
    <scope>NUCLEOTIDE SEQUENCE [LARGE SCALE GENOMIC DNA]</scope>
    <source>
        <strain evidence="2 3">LMG 29911</strain>
    </source>
</reference>
<gene>
    <name evidence="2" type="ORF">B1R32_103225</name>
</gene>
<dbReference type="Pfam" id="PF13479">
    <property type="entry name" value="AAA_24"/>
    <property type="match status" value="1"/>
</dbReference>